<proteinExistence type="inferred from homology"/>
<dbReference type="Pfam" id="PF07690">
    <property type="entry name" value="MFS_1"/>
    <property type="match status" value="1"/>
</dbReference>
<evidence type="ECO:0000313" key="6">
    <source>
        <dbReference type="Proteomes" id="UP001305779"/>
    </source>
</evidence>
<evidence type="ECO:0000313" key="5">
    <source>
        <dbReference type="EMBL" id="KAK4502502.1"/>
    </source>
</evidence>
<feature type="transmembrane region" description="Helical" evidence="4">
    <location>
        <begin position="101"/>
        <end position="122"/>
    </location>
</feature>
<feature type="transmembrane region" description="Helical" evidence="4">
    <location>
        <begin position="342"/>
        <end position="365"/>
    </location>
</feature>
<gene>
    <name evidence="5" type="ORF">PRZ48_005927</name>
</gene>
<feature type="transmembrane region" description="Helical" evidence="4">
    <location>
        <begin position="288"/>
        <end position="306"/>
    </location>
</feature>
<keyword evidence="4" id="KW-0812">Transmembrane</keyword>
<feature type="transmembrane region" description="Helical" evidence="4">
    <location>
        <begin position="161"/>
        <end position="182"/>
    </location>
</feature>
<feature type="transmembrane region" description="Helical" evidence="4">
    <location>
        <begin position="209"/>
        <end position="229"/>
    </location>
</feature>
<dbReference type="InterPro" id="IPR011701">
    <property type="entry name" value="MFS"/>
</dbReference>
<dbReference type="InterPro" id="IPR036259">
    <property type="entry name" value="MFS_trans_sf"/>
</dbReference>
<name>A0ABR0ELP8_ZASCE</name>
<accession>A0ABR0ELP8</accession>
<comment type="similarity">
    <text evidence="2">Belongs to the major facilitator superfamily. Monocarboxylate porter (TC 2.A.1.13) family.</text>
</comment>
<evidence type="ECO:0000256" key="3">
    <source>
        <dbReference type="SAM" id="MobiDB-lite"/>
    </source>
</evidence>
<dbReference type="PANTHER" id="PTHR11360:SF234">
    <property type="entry name" value="MFS-TYPE TRANSPORTER DBAD-RELATED"/>
    <property type="match status" value="1"/>
</dbReference>
<feature type="transmembrane region" description="Helical" evidence="4">
    <location>
        <begin position="128"/>
        <end position="149"/>
    </location>
</feature>
<dbReference type="PANTHER" id="PTHR11360">
    <property type="entry name" value="MONOCARBOXYLATE TRANSPORTER"/>
    <property type="match status" value="1"/>
</dbReference>
<keyword evidence="4" id="KW-0472">Membrane</keyword>
<feature type="region of interest" description="Disordered" evidence="3">
    <location>
        <begin position="1"/>
        <end position="32"/>
    </location>
</feature>
<dbReference type="EMBL" id="JAXOVC010000004">
    <property type="protein sequence ID" value="KAK4502502.1"/>
    <property type="molecule type" value="Genomic_DNA"/>
</dbReference>
<dbReference type="SUPFAM" id="SSF103473">
    <property type="entry name" value="MFS general substrate transporter"/>
    <property type="match status" value="1"/>
</dbReference>
<keyword evidence="4" id="KW-1133">Transmembrane helix</keyword>
<organism evidence="5 6">
    <name type="scientific">Zasmidium cellare</name>
    <name type="common">Wine cellar mold</name>
    <name type="synonym">Racodium cellare</name>
    <dbReference type="NCBI Taxonomy" id="395010"/>
    <lineage>
        <taxon>Eukaryota</taxon>
        <taxon>Fungi</taxon>
        <taxon>Dikarya</taxon>
        <taxon>Ascomycota</taxon>
        <taxon>Pezizomycotina</taxon>
        <taxon>Dothideomycetes</taxon>
        <taxon>Dothideomycetidae</taxon>
        <taxon>Mycosphaerellales</taxon>
        <taxon>Mycosphaerellaceae</taxon>
        <taxon>Zasmidium</taxon>
    </lineage>
</organism>
<keyword evidence="6" id="KW-1185">Reference proteome</keyword>
<reference evidence="5 6" key="1">
    <citation type="journal article" date="2023" name="G3 (Bethesda)">
        <title>A chromosome-level genome assembly of Zasmidium syzygii isolated from banana leaves.</title>
        <authorList>
            <person name="van Westerhoven A.C."/>
            <person name="Mehrabi R."/>
            <person name="Talebi R."/>
            <person name="Steentjes M.B.F."/>
            <person name="Corcolon B."/>
            <person name="Chong P.A."/>
            <person name="Kema G.H.J."/>
            <person name="Seidl M.F."/>
        </authorList>
    </citation>
    <scope>NUCLEOTIDE SEQUENCE [LARGE SCALE GENOMIC DNA]</scope>
    <source>
        <strain evidence="5 6">P124</strain>
    </source>
</reference>
<dbReference type="InterPro" id="IPR050327">
    <property type="entry name" value="Proton-linked_MCT"/>
</dbReference>
<protein>
    <submittedName>
        <fullName evidence="5">Uncharacterized protein</fullName>
    </submittedName>
</protein>
<comment type="caution">
    <text evidence="5">The sequence shown here is derived from an EMBL/GenBank/DDBJ whole genome shotgun (WGS) entry which is preliminary data.</text>
</comment>
<feature type="transmembrane region" description="Helical" evidence="4">
    <location>
        <begin position="318"/>
        <end position="336"/>
    </location>
</feature>
<comment type="subcellular location">
    <subcellularLocation>
        <location evidence="1">Membrane</location>
        <topology evidence="1">Multi-pass membrane protein</topology>
    </subcellularLocation>
</comment>
<sequence length="440" mass="46452">MEQGAETASKREKIEDDAVSLHARGGMEEGNGEIRTAEEDTKQAAAAPPPGPVTDHGLVTWLQVLAAFGMWTNSWGIVNSFGVFQTYYQVAHLSHKSPSQIAWIGSMQGFLLIVAGMLSGPLHDAGHFRLMSLVGSLLVVFGLMMTSLCTEYWQTFLAQSIVVGIGSGLVLIPSAALIPQYFVKRRAVATSLASGGSGFEIEPRAGFGWAVRAIAFIALFFAVLSMVLARNRIPPRKPRKLFDVGFFKETSLILLSIGGLFAFMGLYIPTGYIGVYAIDLKIAGASTAFYLTAVAQAGNFAGRLVVTPFADKIGPVNICVMSSLSAGILSFCWIAIKNVAGLVVFGVLFGSCLGLILGMAAAGYATLMRADISKYGAYLACGFFTVSPGILIGNPISGAILGADHSFVGLQAFSGAVLLVGACFIFAARWAAVGWAMKSI</sequence>
<evidence type="ECO:0000256" key="4">
    <source>
        <dbReference type="SAM" id="Phobius"/>
    </source>
</evidence>
<evidence type="ECO:0000256" key="2">
    <source>
        <dbReference type="ARBA" id="ARBA00006727"/>
    </source>
</evidence>
<feature type="transmembrane region" description="Helical" evidence="4">
    <location>
        <begin position="377"/>
        <end position="396"/>
    </location>
</feature>
<feature type="transmembrane region" description="Helical" evidence="4">
    <location>
        <begin position="250"/>
        <end position="268"/>
    </location>
</feature>
<feature type="transmembrane region" description="Helical" evidence="4">
    <location>
        <begin position="408"/>
        <end position="432"/>
    </location>
</feature>
<dbReference type="Gene3D" id="1.20.1250.20">
    <property type="entry name" value="MFS general substrate transporter like domains"/>
    <property type="match status" value="2"/>
</dbReference>
<evidence type="ECO:0000256" key="1">
    <source>
        <dbReference type="ARBA" id="ARBA00004141"/>
    </source>
</evidence>
<dbReference type="Proteomes" id="UP001305779">
    <property type="component" value="Unassembled WGS sequence"/>
</dbReference>